<evidence type="ECO:0000313" key="3">
    <source>
        <dbReference type="EMBL" id="QDT09042.1"/>
    </source>
</evidence>
<dbReference type="InterPro" id="IPR028203">
    <property type="entry name" value="PSII_CF48-like_dom"/>
</dbReference>
<dbReference type="AlphaFoldDB" id="A0A517NPI8"/>
<dbReference type="SUPFAM" id="SSF110296">
    <property type="entry name" value="Oligoxyloglucan reducing end-specific cellobiohydrolase"/>
    <property type="match status" value="1"/>
</dbReference>
<reference evidence="3 4" key="1">
    <citation type="submission" date="2019-02" db="EMBL/GenBank/DDBJ databases">
        <title>Deep-cultivation of Planctomycetes and their phenomic and genomic characterization uncovers novel biology.</title>
        <authorList>
            <person name="Wiegand S."/>
            <person name="Jogler M."/>
            <person name="Boedeker C."/>
            <person name="Pinto D."/>
            <person name="Vollmers J."/>
            <person name="Rivas-Marin E."/>
            <person name="Kohn T."/>
            <person name="Peeters S.H."/>
            <person name="Heuer A."/>
            <person name="Rast P."/>
            <person name="Oberbeckmann S."/>
            <person name="Bunk B."/>
            <person name="Jeske O."/>
            <person name="Meyerdierks A."/>
            <person name="Storesund J.E."/>
            <person name="Kallscheuer N."/>
            <person name="Luecker S."/>
            <person name="Lage O.M."/>
            <person name="Pohl T."/>
            <person name="Merkel B.J."/>
            <person name="Hornburger P."/>
            <person name="Mueller R.-W."/>
            <person name="Bruemmer F."/>
            <person name="Labrenz M."/>
            <person name="Spormann A.M."/>
            <person name="Op den Camp H."/>
            <person name="Overmann J."/>
            <person name="Amann R."/>
            <person name="Jetten M.S.M."/>
            <person name="Mascher T."/>
            <person name="Medema M.H."/>
            <person name="Devos D.P."/>
            <person name="Kaster A.-K."/>
            <person name="Ovreas L."/>
            <person name="Rohde M."/>
            <person name="Galperin M.Y."/>
            <person name="Jogler C."/>
        </authorList>
    </citation>
    <scope>NUCLEOTIDE SEQUENCE [LARGE SCALE GENOMIC DNA]</scope>
    <source>
        <strain evidence="3 4">K23_9</strain>
    </source>
</reference>
<protein>
    <submittedName>
        <fullName evidence="3">Ycf48-like protein</fullName>
    </submittedName>
</protein>
<evidence type="ECO:0000259" key="2">
    <source>
        <dbReference type="Pfam" id="PF14870"/>
    </source>
</evidence>
<proteinExistence type="predicted"/>
<evidence type="ECO:0000256" key="1">
    <source>
        <dbReference type="SAM" id="Phobius"/>
    </source>
</evidence>
<dbReference type="Gene3D" id="2.130.10.10">
    <property type="entry name" value="YVTN repeat-like/Quinoprotein amine dehydrogenase"/>
    <property type="match status" value="1"/>
</dbReference>
<organism evidence="3 4">
    <name type="scientific">Stieleria marina</name>
    <dbReference type="NCBI Taxonomy" id="1930275"/>
    <lineage>
        <taxon>Bacteria</taxon>
        <taxon>Pseudomonadati</taxon>
        <taxon>Planctomycetota</taxon>
        <taxon>Planctomycetia</taxon>
        <taxon>Pirellulales</taxon>
        <taxon>Pirellulaceae</taxon>
        <taxon>Stieleria</taxon>
    </lineage>
</organism>
<keyword evidence="4" id="KW-1185">Reference proteome</keyword>
<name>A0A517NPI8_9BACT</name>
<dbReference type="Pfam" id="PF14870">
    <property type="entry name" value="PSII_BNR"/>
    <property type="match status" value="1"/>
</dbReference>
<sequence>MSKWQKQISNQVAWAVCPVSTGVLVFLATSLVMFLSTLLVGTASLAAPPAFEQASLQQISALGQVPSLGLAPTPKATRGGNTDTGAPEALPSYANTQAMREDASLHAVAFANDSLGVVVGDRGCVLLTTDGGAVWQIKNSGVECRLEDVLWIDQRNAVAVGGAYDRITGISRGVVITTQDGGRSWQRSDDRELPRLQSLSRRKDGRTIVAVGDWGASALSCEFESRNQGATWQNGGELDGMKNSPNDPSAIELLRWTTTAKVNVPIRDACRFGDSGLCAVGDNGVITQSLDAGKTWQTTRGADRHAAMLVIAAAPATLPWPVIGSESLEMRHRVSVLIAATKDPSPDPAVGQPIDRIRQAAVALGASNVDLLNVNSERMQRTSSTPEITRSAELIQSWVAIHRPTAIVVDQTLPSALRGLIMETAISQNVDRVLGYTIGSVGESGGDKMLHSSALLPTTGVLARDLWQDALQLVAPNQAMPTSISLTSLYDKNGDNLRGESVLIGCAVDEGQKLASQSKVVSRRHLQILQGRLAQPTRIANLIRTSPTSDEFATGLTAILDQTSKEDQFRLAWSVRQQIQLIEDRTADLETSWLAVIADRFAHRSAGKWARLRLTAIENGLEWNRLRMATTTSFLQASRSGKVGETQRIKQASEIVAVSPFQSNENRVVQASATSPLLVPKPRMIRQKTSPQPTAGVDLAWEFHPLVLMARDASRNRGDGDGLQVAEEESSNLKRLIDDSRAVDWRRLVDRSATGRGNTIVALRTPTRPNLDGKLDEPVWRSPALARAGAKPLPQIAYDDDFVYIAVQFSADEIDRDPGTQQQTSRVRDHQLQSSDRIELALDTDQDLITSMQFTATDAGRTHDAIDGHRQFNPTWYIAADRNQTFVNFEIAIQRRDLTDLPIIPGQSWLLRSRCVKAGTAEDSVLPNPSQWLRVDFR</sequence>
<dbReference type="InterPro" id="IPR015943">
    <property type="entry name" value="WD40/YVTN_repeat-like_dom_sf"/>
</dbReference>
<feature type="transmembrane region" description="Helical" evidence="1">
    <location>
        <begin position="12"/>
        <end position="35"/>
    </location>
</feature>
<gene>
    <name evidence="3" type="primary">hcf136</name>
    <name evidence="3" type="ORF">K239x_09850</name>
</gene>
<keyword evidence="1" id="KW-1133">Transmembrane helix</keyword>
<keyword evidence="1" id="KW-0472">Membrane</keyword>
<dbReference type="RefSeq" id="WP_419189676.1">
    <property type="nucleotide sequence ID" value="NZ_CP036526.1"/>
</dbReference>
<keyword evidence="1" id="KW-0812">Transmembrane</keyword>
<accession>A0A517NPI8</accession>
<dbReference type="Proteomes" id="UP000319817">
    <property type="component" value="Chromosome"/>
</dbReference>
<dbReference type="EMBL" id="CP036526">
    <property type="protein sequence ID" value="QDT09042.1"/>
    <property type="molecule type" value="Genomic_DNA"/>
</dbReference>
<feature type="domain" description="Photosynthesis system II assembly factor Ycf48/Hcf136-like" evidence="2">
    <location>
        <begin position="98"/>
        <end position="194"/>
    </location>
</feature>
<dbReference type="SUPFAM" id="SSF49344">
    <property type="entry name" value="CBD9-like"/>
    <property type="match status" value="1"/>
</dbReference>
<evidence type="ECO:0000313" key="4">
    <source>
        <dbReference type="Proteomes" id="UP000319817"/>
    </source>
</evidence>
<dbReference type="Gene3D" id="2.60.40.1190">
    <property type="match status" value="1"/>
</dbReference>